<keyword evidence="4" id="KW-1133">Transmembrane helix</keyword>
<organism evidence="6 7">
    <name type="scientific">Carnegiea gigantea</name>
    <dbReference type="NCBI Taxonomy" id="171969"/>
    <lineage>
        <taxon>Eukaryota</taxon>
        <taxon>Viridiplantae</taxon>
        <taxon>Streptophyta</taxon>
        <taxon>Embryophyta</taxon>
        <taxon>Tracheophyta</taxon>
        <taxon>Spermatophyta</taxon>
        <taxon>Magnoliopsida</taxon>
        <taxon>eudicotyledons</taxon>
        <taxon>Gunneridae</taxon>
        <taxon>Pentapetalae</taxon>
        <taxon>Caryophyllales</taxon>
        <taxon>Cactineae</taxon>
        <taxon>Cactaceae</taxon>
        <taxon>Cactoideae</taxon>
        <taxon>Echinocereeae</taxon>
        <taxon>Carnegiea</taxon>
    </lineage>
</organism>
<dbReference type="OrthoDB" id="264603at2759"/>
<dbReference type="InterPro" id="IPR000535">
    <property type="entry name" value="MSP_dom"/>
</dbReference>
<name>A0A9Q1KFW8_9CARY</name>
<evidence type="ECO:0000259" key="5">
    <source>
        <dbReference type="PROSITE" id="PS50202"/>
    </source>
</evidence>
<evidence type="ECO:0000256" key="2">
    <source>
        <dbReference type="SAM" id="Coils"/>
    </source>
</evidence>
<sequence length="367" mass="40928">MEIRFRLAQSGWFRLLPTRSMGTQLVDVQPLELRFVVEEKKQSSCSIELINKSDQHVAFKVKTTSPKKYCVRPNVGVILPKATCEFTGTYSLLYNGLSNHLAYASQNTDSCLLGTSHPIPYAVTMQVQRAAALDLQCKDKFLVQSTVVPSETTEADITPDMFAKGSGRHIEERKMRVILVPAAQSPVRAPVNGVTNQGASNDAPEKEKVSSGFEEHHSSDKESEGSKIAVPTEALRVSSDADTTVTESTQEPTTTKSTDTKESKTVEEIRYPNHWMEELKKQAEDLKSKIDFLGSKLAEAEQMVAMLTEERSKVMHEKELTKRELVLMKRRVGARTVHVGFPLLYICMVALICLTVGYMMQPQEVSL</sequence>
<keyword evidence="2" id="KW-0175">Coiled coil</keyword>
<comment type="similarity">
    <text evidence="1">Belongs to the VAMP-associated protein (VAP) (TC 9.B.17) family.</text>
</comment>
<feature type="transmembrane region" description="Helical" evidence="4">
    <location>
        <begin position="337"/>
        <end position="360"/>
    </location>
</feature>
<dbReference type="Gene3D" id="2.60.40.10">
    <property type="entry name" value="Immunoglobulins"/>
    <property type="match status" value="1"/>
</dbReference>
<dbReference type="PROSITE" id="PS50202">
    <property type="entry name" value="MSP"/>
    <property type="match status" value="1"/>
</dbReference>
<feature type="domain" description="MSP" evidence="5">
    <location>
        <begin position="25"/>
        <end position="180"/>
    </location>
</feature>
<keyword evidence="4" id="KW-0472">Membrane</keyword>
<dbReference type="GO" id="GO:0090158">
    <property type="term" value="P:endoplasmic reticulum membrane organization"/>
    <property type="evidence" value="ECO:0007669"/>
    <property type="project" value="TreeGrafter"/>
</dbReference>
<dbReference type="GO" id="GO:0061817">
    <property type="term" value="P:endoplasmic reticulum-plasma membrane tethering"/>
    <property type="evidence" value="ECO:0007669"/>
    <property type="project" value="TreeGrafter"/>
</dbReference>
<feature type="region of interest" description="Disordered" evidence="3">
    <location>
        <begin position="189"/>
        <end position="266"/>
    </location>
</feature>
<dbReference type="SUPFAM" id="SSF49354">
    <property type="entry name" value="PapD-like"/>
    <property type="match status" value="1"/>
</dbReference>
<dbReference type="Pfam" id="PF00635">
    <property type="entry name" value="Motile_Sperm"/>
    <property type="match status" value="1"/>
</dbReference>
<dbReference type="EMBL" id="JAKOGI010000138">
    <property type="protein sequence ID" value="KAJ8442628.1"/>
    <property type="molecule type" value="Genomic_DNA"/>
</dbReference>
<dbReference type="PANTHER" id="PTHR10809">
    <property type="entry name" value="VESICLE-ASSOCIATED MEMBRANE PROTEIN-ASSOCIATED PROTEIN"/>
    <property type="match status" value="1"/>
</dbReference>
<dbReference type="GO" id="GO:0005886">
    <property type="term" value="C:plasma membrane"/>
    <property type="evidence" value="ECO:0007669"/>
    <property type="project" value="TreeGrafter"/>
</dbReference>
<proteinExistence type="inferred from homology"/>
<dbReference type="AlphaFoldDB" id="A0A9Q1KFW8"/>
<feature type="compositionally biased region" description="Basic and acidic residues" evidence="3">
    <location>
        <begin position="203"/>
        <end position="225"/>
    </location>
</feature>
<dbReference type="InterPro" id="IPR016763">
    <property type="entry name" value="VAP"/>
</dbReference>
<dbReference type="PANTHER" id="PTHR10809:SF148">
    <property type="entry name" value="OS01G0936800 PROTEIN"/>
    <property type="match status" value="1"/>
</dbReference>
<feature type="coiled-coil region" evidence="2">
    <location>
        <begin position="276"/>
        <end position="317"/>
    </location>
</feature>
<accession>A0A9Q1KFW8</accession>
<keyword evidence="4" id="KW-0812">Transmembrane</keyword>
<gene>
    <name evidence="6" type="ORF">Cgig2_008404</name>
</gene>
<evidence type="ECO:0000313" key="7">
    <source>
        <dbReference type="Proteomes" id="UP001153076"/>
    </source>
</evidence>
<dbReference type="Proteomes" id="UP001153076">
    <property type="component" value="Unassembled WGS sequence"/>
</dbReference>
<dbReference type="InterPro" id="IPR013783">
    <property type="entry name" value="Ig-like_fold"/>
</dbReference>
<dbReference type="PIRSF" id="PIRSF019693">
    <property type="entry name" value="VAMP-associated"/>
    <property type="match status" value="1"/>
</dbReference>
<reference evidence="6" key="1">
    <citation type="submission" date="2022-04" db="EMBL/GenBank/DDBJ databases">
        <title>Carnegiea gigantea Genome sequencing and assembly v2.</title>
        <authorList>
            <person name="Copetti D."/>
            <person name="Sanderson M.J."/>
            <person name="Burquez A."/>
            <person name="Wojciechowski M.F."/>
        </authorList>
    </citation>
    <scope>NUCLEOTIDE SEQUENCE</scope>
    <source>
        <strain evidence="6">SGP5-SGP5p</strain>
        <tissue evidence="6">Aerial part</tissue>
    </source>
</reference>
<comment type="caution">
    <text evidence="6">The sequence shown here is derived from an EMBL/GenBank/DDBJ whole genome shotgun (WGS) entry which is preliminary data.</text>
</comment>
<evidence type="ECO:0000256" key="4">
    <source>
        <dbReference type="SAM" id="Phobius"/>
    </source>
</evidence>
<protein>
    <recommendedName>
        <fullName evidence="5">MSP domain-containing protein</fullName>
    </recommendedName>
</protein>
<evidence type="ECO:0000256" key="1">
    <source>
        <dbReference type="ARBA" id="ARBA00008932"/>
    </source>
</evidence>
<keyword evidence="7" id="KW-1185">Reference proteome</keyword>
<evidence type="ECO:0000256" key="3">
    <source>
        <dbReference type="SAM" id="MobiDB-lite"/>
    </source>
</evidence>
<feature type="compositionally biased region" description="Low complexity" evidence="3">
    <location>
        <begin position="243"/>
        <end position="257"/>
    </location>
</feature>
<dbReference type="InterPro" id="IPR008962">
    <property type="entry name" value="PapD-like_sf"/>
</dbReference>
<evidence type="ECO:0000313" key="6">
    <source>
        <dbReference type="EMBL" id="KAJ8442628.1"/>
    </source>
</evidence>
<dbReference type="GO" id="GO:0005789">
    <property type="term" value="C:endoplasmic reticulum membrane"/>
    <property type="evidence" value="ECO:0007669"/>
    <property type="project" value="InterPro"/>
</dbReference>